<evidence type="ECO:0000313" key="2">
    <source>
        <dbReference type="EMBL" id="KAJ4847979.1"/>
    </source>
</evidence>
<protein>
    <submittedName>
        <fullName evidence="2">Uncharacterized protein</fullName>
    </submittedName>
</protein>
<evidence type="ECO:0000256" key="1">
    <source>
        <dbReference type="SAM" id="SignalP"/>
    </source>
</evidence>
<organism evidence="2 3">
    <name type="scientific">Turnera subulata</name>
    <dbReference type="NCBI Taxonomy" id="218843"/>
    <lineage>
        <taxon>Eukaryota</taxon>
        <taxon>Viridiplantae</taxon>
        <taxon>Streptophyta</taxon>
        <taxon>Embryophyta</taxon>
        <taxon>Tracheophyta</taxon>
        <taxon>Spermatophyta</taxon>
        <taxon>Magnoliopsida</taxon>
        <taxon>eudicotyledons</taxon>
        <taxon>Gunneridae</taxon>
        <taxon>Pentapetalae</taxon>
        <taxon>rosids</taxon>
        <taxon>fabids</taxon>
        <taxon>Malpighiales</taxon>
        <taxon>Passifloraceae</taxon>
        <taxon>Turnera</taxon>
    </lineage>
</organism>
<keyword evidence="1" id="KW-0732">Signal</keyword>
<sequence length="93" mass="10382">MKGTSLMFLFGVCVIKSEGFIRRSCTVTETLPGISTTKFCRGRNAGALMKIDYLTWDSKASSLDDSNFIQAYQSLNYLSSNELGDQSQMMFQV</sequence>
<dbReference type="AlphaFoldDB" id="A0A9Q0JNA7"/>
<reference evidence="2" key="2">
    <citation type="journal article" date="2023" name="Plants (Basel)">
        <title>Annotation of the Turnera subulata (Passifloraceae) Draft Genome Reveals the S-Locus Evolved after the Divergence of Turneroideae from Passifloroideae in a Stepwise Manner.</title>
        <authorList>
            <person name="Henning P.M."/>
            <person name="Roalson E.H."/>
            <person name="Mir W."/>
            <person name="McCubbin A.G."/>
            <person name="Shore J.S."/>
        </authorList>
    </citation>
    <scope>NUCLEOTIDE SEQUENCE</scope>
    <source>
        <strain evidence="2">F60SS</strain>
    </source>
</reference>
<proteinExistence type="predicted"/>
<dbReference type="Proteomes" id="UP001141552">
    <property type="component" value="Unassembled WGS sequence"/>
</dbReference>
<feature type="chain" id="PRO_5040268905" evidence="1">
    <location>
        <begin position="20"/>
        <end position="93"/>
    </location>
</feature>
<comment type="caution">
    <text evidence="2">The sequence shown here is derived from an EMBL/GenBank/DDBJ whole genome shotgun (WGS) entry which is preliminary data.</text>
</comment>
<dbReference type="EMBL" id="JAKUCV010001032">
    <property type="protein sequence ID" value="KAJ4847979.1"/>
    <property type="molecule type" value="Genomic_DNA"/>
</dbReference>
<gene>
    <name evidence="2" type="ORF">Tsubulata_035839</name>
</gene>
<feature type="signal peptide" evidence="1">
    <location>
        <begin position="1"/>
        <end position="19"/>
    </location>
</feature>
<reference evidence="2" key="1">
    <citation type="submission" date="2022-02" db="EMBL/GenBank/DDBJ databases">
        <authorList>
            <person name="Henning P.M."/>
            <person name="McCubbin A.G."/>
            <person name="Shore J.S."/>
        </authorList>
    </citation>
    <scope>NUCLEOTIDE SEQUENCE</scope>
    <source>
        <strain evidence="2">F60SS</strain>
        <tissue evidence="2">Leaves</tissue>
    </source>
</reference>
<name>A0A9Q0JNA7_9ROSI</name>
<evidence type="ECO:0000313" key="3">
    <source>
        <dbReference type="Proteomes" id="UP001141552"/>
    </source>
</evidence>
<accession>A0A9Q0JNA7</accession>
<keyword evidence="3" id="KW-1185">Reference proteome</keyword>